<dbReference type="InterPro" id="IPR001678">
    <property type="entry name" value="MeTrfase_RsmB-F_NOP2_dom"/>
</dbReference>
<evidence type="ECO:0000256" key="3">
    <source>
        <dbReference type="ARBA" id="ARBA00022552"/>
    </source>
</evidence>
<dbReference type="NCBIfam" id="TIGR00446">
    <property type="entry name" value="nop2p"/>
    <property type="match status" value="1"/>
</dbReference>
<dbReference type="InterPro" id="IPR048457">
    <property type="entry name" value="YebU_pre-PUA_dom"/>
</dbReference>
<dbReference type="NCBIfam" id="NF008898">
    <property type="entry name" value="PRK11933.1"/>
    <property type="match status" value="1"/>
</dbReference>
<reference evidence="11 12" key="1">
    <citation type="submission" date="2018-06" db="EMBL/GenBank/DDBJ databases">
        <authorList>
            <consortium name="Pathogen Informatics"/>
            <person name="Doyle S."/>
        </authorList>
    </citation>
    <scope>NUCLEOTIDE SEQUENCE [LARGE SCALE GENOMIC DNA]</scope>
    <source>
        <strain evidence="11 12">NCTC11967</strain>
    </source>
</reference>
<dbReference type="Pfam" id="PF21150">
    <property type="entry name" value="YebU_pre-PUA_dom"/>
    <property type="match status" value="1"/>
</dbReference>
<name>A0AB38G1M2_9ENTR</name>
<dbReference type="PRINTS" id="PR02008">
    <property type="entry name" value="RCMTFAMILY"/>
</dbReference>
<comment type="subcellular location">
    <subcellularLocation>
        <location evidence="8">Cytoplasm</location>
    </subcellularLocation>
</comment>
<dbReference type="Gene3D" id="3.10.450.720">
    <property type="match status" value="1"/>
</dbReference>
<gene>
    <name evidence="8 11" type="primary">rsmF</name>
    <name evidence="11" type="ORF">NCTC11967_04244</name>
</gene>
<dbReference type="SUPFAM" id="SSF53335">
    <property type="entry name" value="S-adenosyl-L-methionine-dependent methyltransferases"/>
    <property type="match status" value="1"/>
</dbReference>
<protein>
    <recommendedName>
        <fullName evidence="8">Ribosomal RNA small subunit methyltransferase F</fullName>
        <ecNumber evidence="8">2.1.1.178</ecNumber>
    </recommendedName>
    <alternativeName>
        <fullName evidence="8">16S rRNA m5C1407 methyltransferase</fullName>
    </alternativeName>
    <alternativeName>
        <fullName evidence="8">rRNA (cytosine-C(5)-)-methyltransferase RsmF</fullName>
    </alternativeName>
</protein>
<keyword evidence="5 8" id="KW-0808">Transferase</keyword>
<accession>A0AB38G1M2</accession>
<evidence type="ECO:0000259" key="10">
    <source>
        <dbReference type="PROSITE" id="PS51686"/>
    </source>
</evidence>
<dbReference type="FunFam" id="3.10.450.720:FF:000001">
    <property type="entry name" value="Ribosomal RNA small subunit methyltransferase F"/>
    <property type="match status" value="1"/>
</dbReference>
<dbReference type="EC" id="2.1.1.178" evidence="8"/>
<keyword evidence="3 8" id="KW-0698">rRNA processing</keyword>
<evidence type="ECO:0000256" key="9">
    <source>
        <dbReference type="PROSITE-ProRule" id="PRU01023"/>
    </source>
</evidence>
<dbReference type="PROSITE" id="PS01153">
    <property type="entry name" value="NOL1_NOP2_SUN"/>
    <property type="match status" value="1"/>
</dbReference>
<dbReference type="Gene3D" id="3.40.50.150">
    <property type="entry name" value="Vaccinia Virus protein VP39"/>
    <property type="match status" value="1"/>
</dbReference>
<keyword evidence="4 8" id="KW-0489">Methyltransferase</keyword>
<evidence type="ECO:0000256" key="4">
    <source>
        <dbReference type="ARBA" id="ARBA00022603"/>
    </source>
</evidence>
<comment type="similarity">
    <text evidence="1 8 9">Belongs to the class I-like SAM-binding methyltransferase superfamily. RsmB/NOP family.</text>
</comment>
<dbReference type="Pfam" id="PF01189">
    <property type="entry name" value="Methyltr_RsmB-F"/>
    <property type="match status" value="1"/>
</dbReference>
<comment type="catalytic activity">
    <reaction evidence="8">
        <text>cytidine(1407) in 16S rRNA + S-adenosyl-L-methionine = 5-methylcytidine(1407) in 16S rRNA + S-adenosyl-L-homocysteine + H(+)</text>
        <dbReference type="Rhea" id="RHEA:42756"/>
        <dbReference type="Rhea" id="RHEA-COMP:10223"/>
        <dbReference type="Rhea" id="RHEA-COMP:10224"/>
        <dbReference type="ChEBI" id="CHEBI:15378"/>
        <dbReference type="ChEBI" id="CHEBI:57856"/>
        <dbReference type="ChEBI" id="CHEBI:59789"/>
        <dbReference type="ChEBI" id="CHEBI:74483"/>
        <dbReference type="ChEBI" id="CHEBI:82748"/>
        <dbReference type="EC" id="2.1.1.178"/>
    </reaction>
</comment>
<dbReference type="InterPro" id="IPR023545">
    <property type="entry name" value="rRNA_ssu_MeTfrase_F"/>
</dbReference>
<evidence type="ECO:0000313" key="12">
    <source>
        <dbReference type="Proteomes" id="UP000251313"/>
    </source>
</evidence>
<feature type="binding site" evidence="8 9">
    <location>
        <position position="179"/>
    </location>
    <ligand>
        <name>S-adenosyl-L-methionine</name>
        <dbReference type="ChEBI" id="CHEBI:59789"/>
    </ligand>
</feature>
<feature type="domain" description="SAM-dependent MTase RsmB/NOP-type" evidence="10">
    <location>
        <begin position="14"/>
        <end position="296"/>
    </location>
</feature>
<dbReference type="InterPro" id="IPR023267">
    <property type="entry name" value="RCMT"/>
</dbReference>
<dbReference type="CDD" id="cd02440">
    <property type="entry name" value="AdoMet_MTases"/>
    <property type="match status" value="1"/>
</dbReference>
<dbReference type="InterPro" id="IPR018314">
    <property type="entry name" value="RsmB/NOL1/NOP2-like_CS"/>
</dbReference>
<evidence type="ECO:0000256" key="6">
    <source>
        <dbReference type="ARBA" id="ARBA00022691"/>
    </source>
</evidence>
<dbReference type="InterPro" id="IPR049560">
    <property type="entry name" value="MeTrfase_RsmB-F_NOP2_cat"/>
</dbReference>
<dbReference type="GO" id="GO:0009383">
    <property type="term" value="F:rRNA (cytosine-C5-)-methyltransferase activity"/>
    <property type="evidence" value="ECO:0007669"/>
    <property type="project" value="TreeGrafter"/>
</dbReference>
<comment type="function">
    <text evidence="8">Specifically methylates the cytosine at position 1407 (m5C1407) of 16S rRNA.</text>
</comment>
<dbReference type="InterPro" id="IPR029063">
    <property type="entry name" value="SAM-dependent_MTases_sf"/>
</dbReference>
<dbReference type="GO" id="GO:0003723">
    <property type="term" value="F:RNA binding"/>
    <property type="evidence" value="ECO:0007669"/>
    <property type="project" value="UniProtKB-UniRule"/>
</dbReference>
<sequence length="463" mass="51141">MRAAMPAELSFDDFLAACQRPLRRSIRVNTLKITVADFLALVAPYGWQLTPVPWCAEGFWIEREDEDALPLGSTAEHLSGLFYIQEASSMLPVAALFADGNQPQRVMDVAAAPGSKTTQIAARMDNEGAILANEFSASRVKVLHANISRCGIRNIALTHFDGRVFGAALPEAFDAILLDAPCSGEGVVRKDPDALKNWSVASNLDIAATQRELIDSAFHALRPGGTLVYSTCTLNRDENEAVVAWLLAQYPQAVEVVSLQTLFAEAGQALTPEGYLHVFPQIFDCEGFFVARLRKTASIPPLPAPGYKVGKFPFTPMKTRESTAVTEAAARSGLRWDRTLTLWQRDKEIWLFPAEIEPLIGKVRFSRLGLRLAETHNKGFRWQHEAIIALAESHTSGFALTLAEAEEWYRGRDVYPENPPKEDEVIVTFQGFPLGIAKKVGSRLKNSYPRELVRDGRLFASNA</sequence>
<dbReference type="AlphaFoldDB" id="A0AB38G1M2"/>
<keyword evidence="6 8" id="KW-0949">S-adenosyl-L-methionine</keyword>
<dbReference type="HAMAP" id="MF_01579">
    <property type="entry name" value="16SrRNA_methyltr_F"/>
    <property type="match status" value="1"/>
</dbReference>
<dbReference type="PROSITE" id="PS51686">
    <property type="entry name" value="SAM_MT_RSMB_NOP"/>
    <property type="match status" value="1"/>
</dbReference>
<dbReference type="Pfam" id="PF17125">
    <property type="entry name" value="Methyltr_RsmF_N"/>
    <property type="match status" value="1"/>
</dbReference>
<dbReference type="InterPro" id="IPR027391">
    <property type="entry name" value="Nol1_Nop2_Fmu_2"/>
</dbReference>
<evidence type="ECO:0000256" key="8">
    <source>
        <dbReference type="HAMAP-Rule" id="MF_01579"/>
    </source>
</evidence>
<dbReference type="InterPro" id="IPR011023">
    <property type="entry name" value="Nop2p"/>
</dbReference>
<keyword evidence="7 8" id="KW-0694">RNA-binding</keyword>
<dbReference type="InterPro" id="IPR031341">
    <property type="entry name" value="Methyltr_RsmF_N"/>
</dbReference>
<comment type="caution">
    <text evidence="11">The sequence shown here is derived from an EMBL/GenBank/DDBJ whole genome shotgun (WGS) entry which is preliminary data.</text>
</comment>
<dbReference type="Proteomes" id="UP000251313">
    <property type="component" value="Unassembled WGS sequence"/>
</dbReference>
<feature type="active site" description="Nucleophile" evidence="8 9">
    <location>
        <position position="232"/>
    </location>
</feature>
<evidence type="ECO:0000256" key="2">
    <source>
        <dbReference type="ARBA" id="ARBA00022490"/>
    </source>
</evidence>
<dbReference type="Pfam" id="PF13636">
    <property type="entry name" value="Methyltranf_PUA"/>
    <property type="match status" value="1"/>
</dbReference>
<feature type="binding site" evidence="8 9">
    <location>
        <position position="134"/>
    </location>
    <ligand>
        <name>S-adenosyl-L-methionine</name>
        <dbReference type="ChEBI" id="CHEBI:59789"/>
    </ligand>
</feature>
<feature type="binding site" evidence="8 9">
    <location>
        <position position="161"/>
    </location>
    <ligand>
        <name>S-adenosyl-L-methionine</name>
        <dbReference type="ChEBI" id="CHEBI:59789"/>
    </ligand>
</feature>
<dbReference type="PANTHER" id="PTHR22807:SF30">
    <property type="entry name" value="28S RRNA (CYTOSINE(4447)-C(5))-METHYLTRANSFERASE-RELATED"/>
    <property type="match status" value="1"/>
</dbReference>
<proteinExistence type="inferred from homology"/>
<keyword evidence="2 8" id="KW-0963">Cytoplasm</keyword>
<evidence type="ECO:0000256" key="7">
    <source>
        <dbReference type="ARBA" id="ARBA00022884"/>
    </source>
</evidence>
<dbReference type="GO" id="GO:0070475">
    <property type="term" value="P:rRNA base methylation"/>
    <property type="evidence" value="ECO:0007669"/>
    <property type="project" value="TreeGrafter"/>
</dbReference>
<dbReference type="FunFam" id="3.40.50.150:FF:000079">
    <property type="entry name" value="Ribosomal RNA small subunit methyltransferase F"/>
    <property type="match status" value="1"/>
</dbReference>
<evidence type="ECO:0000256" key="1">
    <source>
        <dbReference type="ARBA" id="ARBA00007494"/>
    </source>
</evidence>
<dbReference type="PANTHER" id="PTHR22807">
    <property type="entry name" value="NOP2 YEAST -RELATED NOL1/NOP2/FMU SUN DOMAIN-CONTAINING"/>
    <property type="match status" value="1"/>
</dbReference>
<organism evidence="11 12">
    <name type="scientific">Yokenella regensburgei</name>
    <dbReference type="NCBI Taxonomy" id="158877"/>
    <lineage>
        <taxon>Bacteria</taxon>
        <taxon>Pseudomonadati</taxon>
        <taxon>Pseudomonadota</taxon>
        <taxon>Gammaproteobacteria</taxon>
        <taxon>Enterobacterales</taxon>
        <taxon>Enterobacteriaceae</taxon>
        <taxon>Yokenella</taxon>
    </lineage>
</organism>
<evidence type="ECO:0000256" key="5">
    <source>
        <dbReference type="ARBA" id="ARBA00022679"/>
    </source>
</evidence>
<dbReference type="EMBL" id="UAVL01000020">
    <property type="protein sequence ID" value="SQA65216.1"/>
    <property type="molecule type" value="Genomic_DNA"/>
</dbReference>
<dbReference type="GO" id="GO:0005737">
    <property type="term" value="C:cytoplasm"/>
    <property type="evidence" value="ECO:0007669"/>
    <property type="project" value="UniProtKB-SubCell"/>
</dbReference>
<evidence type="ECO:0000313" key="11">
    <source>
        <dbReference type="EMBL" id="SQA65216.1"/>
    </source>
</evidence>
<feature type="binding site" evidence="8 9">
    <location>
        <begin position="110"/>
        <end position="116"/>
    </location>
    <ligand>
        <name>S-adenosyl-L-methionine</name>
        <dbReference type="ChEBI" id="CHEBI:59789"/>
    </ligand>
</feature>